<dbReference type="RefSeq" id="WP_170290930.1">
    <property type="nucleotide sequence ID" value="NZ_CP046244.1"/>
</dbReference>
<evidence type="ECO:0000313" key="3">
    <source>
        <dbReference type="Proteomes" id="UP000425916"/>
    </source>
</evidence>
<dbReference type="Pfam" id="PF12571">
    <property type="entry name" value="Phage_tail_fib"/>
    <property type="match status" value="1"/>
</dbReference>
<reference evidence="2 3" key="1">
    <citation type="submission" date="2019-11" db="EMBL/GenBank/DDBJ databases">
        <title>Genome sequence of Moorella glycerini DSM11254.</title>
        <authorList>
            <person name="Poehlein A."/>
            <person name="Boeer T."/>
            <person name="Daniel R."/>
        </authorList>
    </citation>
    <scope>NUCLEOTIDE SEQUENCE [LARGE SCALE GENOMIC DNA]</scope>
    <source>
        <strain evidence="2 3">DSM 11254</strain>
    </source>
</reference>
<evidence type="ECO:0000313" key="2">
    <source>
        <dbReference type="EMBL" id="QGP91718.1"/>
    </source>
</evidence>
<proteinExistence type="predicted"/>
<accession>A0A6I5ZPJ5</accession>
<keyword evidence="3" id="KW-1185">Reference proteome</keyword>
<dbReference type="AlphaFoldDB" id="A0A6I5ZPJ5"/>
<organism evidence="2 3">
    <name type="scientific">Neomoorella glycerini</name>
    <dbReference type="NCBI Taxonomy" id="55779"/>
    <lineage>
        <taxon>Bacteria</taxon>
        <taxon>Bacillati</taxon>
        <taxon>Bacillota</taxon>
        <taxon>Clostridia</taxon>
        <taxon>Neomoorellales</taxon>
        <taxon>Neomoorellaceae</taxon>
        <taxon>Neomoorella</taxon>
    </lineage>
</organism>
<dbReference type="Proteomes" id="UP000425916">
    <property type="component" value="Chromosome"/>
</dbReference>
<evidence type="ECO:0000259" key="1">
    <source>
        <dbReference type="Pfam" id="PF12571"/>
    </source>
</evidence>
<name>A0A6I5ZPJ5_9FIRM</name>
<feature type="domain" description="Phage tail fibre protein N-terminal" evidence="1">
    <location>
        <begin position="4"/>
        <end position="108"/>
    </location>
</feature>
<dbReference type="InterPro" id="IPR022225">
    <property type="entry name" value="Phage_tail_fibre_N"/>
</dbReference>
<gene>
    <name evidence="2" type="ORF">MGLY_10600</name>
</gene>
<dbReference type="EMBL" id="CP046244">
    <property type="protein sequence ID" value="QGP91718.1"/>
    <property type="molecule type" value="Genomic_DNA"/>
</dbReference>
<protein>
    <recommendedName>
        <fullName evidence="1">Phage tail fibre protein N-terminal domain-containing protein</fullName>
    </recommendedName>
</protein>
<sequence>MNEVTTTQGKIDLARARAGEIPIPKITYIALGTGGHEPGDPTKPVPPSPDQLALENEILRKPVSIERTGNVNRYWIELGKDEANGQVITEEGLIDENGTLVAVKTFGGKTKEIDTTLVFDWYENF</sequence>